<dbReference type="HAMAP" id="MF_01401">
    <property type="entry name" value="MsrA"/>
    <property type="match status" value="1"/>
</dbReference>
<gene>
    <name evidence="4 6" type="primary">msrA</name>
    <name evidence="6" type="ORF">RGE70_09780</name>
</gene>
<keyword evidence="1 4" id="KW-0560">Oxidoreductase</keyword>
<keyword evidence="7" id="KW-1185">Reference proteome</keyword>
<comment type="function">
    <text evidence="4">Has an important function as a repair enzyme for proteins that have been inactivated by oxidation. Catalyzes the reversible oxidation-reduction of methionine sulfoxide in proteins to methionine.</text>
</comment>
<dbReference type="PANTHER" id="PTHR43774:SF1">
    <property type="entry name" value="PEPTIDE METHIONINE SULFOXIDE REDUCTASE MSRA 2"/>
    <property type="match status" value="1"/>
</dbReference>
<dbReference type="InterPro" id="IPR036509">
    <property type="entry name" value="Met_Sox_Rdtase_MsrA_sf"/>
</dbReference>
<feature type="domain" description="Peptide methionine sulphoxide reductase MsrA" evidence="5">
    <location>
        <begin position="4"/>
        <end position="155"/>
    </location>
</feature>
<protein>
    <recommendedName>
        <fullName evidence="4">Peptide methionine sulfoxide reductase MsrA</fullName>
        <shortName evidence="4">Protein-methionine-S-oxide reductase</shortName>
        <ecNumber evidence="4">1.8.4.11</ecNumber>
    </recommendedName>
    <alternativeName>
        <fullName evidence="4">Peptide-methionine (S)-S-oxide reductase</fullName>
        <shortName evidence="4">Peptide Met(O) reductase</shortName>
    </alternativeName>
</protein>
<name>A0ABZ0JU22_9GAMM</name>
<dbReference type="InterPro" id="IPR002569">
    <property type="entry name" value="Met_Sox_Rdtase_MsrA_dom"/>
</dbReference>
<dbReference type="EMBL" id="CP136522">
    <property type="protein sequence ID" value="WOT03646.1"/>
    <property type="molecule type" value="Genomic_DNA"/>
</dbReference>
<feature type="active site" evidence="4">
    <location>
        <position position="10"/>
    </location>
</feature>
<proteinExistence type="inferred from homology"/>
<reference evidence="6 7" key="1">
    <citation type="submission" date="2023-10" db="EMBL/GenBank/DDBJ databases">
        <title>Complete genome sequence of Shewanella sp. DAU334.</title>
        <authorList>
            <person name="Lee Y.-S."/>
            <person name="Jeong H.-R."/>
            <person name="Hwang E.-J."/>
            <person name="Choi Y.-L."/>
            <person name="Kim G.-D."/>
        </authorList>
    </citation>
    <scope>NUCLEOTIDE SEQUENCE [LARGE SCALE GENOMIC DNA]</scope>
    <source>
        <strain evidence="6 7">DAU334</strain>
    </source>
</reference>
<evidence type="ECO:0000256" key="3">
    <source>
        <dbReference type="ARBA" id="ARBA00048782"/>
    </source>
</evidence>
<organism evidence="6 7">
    <name type="scientific">Shewanella youngdeokensis</name>
    <dbReference type="NCBI Taxonomy" id="2999068"/>
    <lineage>
        <taxon>Bacteria</taxon>
        <taxon>Pseudomonadati</taxon>
        <taxon>Pseudomonadota</taxon>
        <taxon>Gammaproteobacteria</taxon>
        <taxon>Alteromonadales</taxon>
        <taxon>Shewanellaceae</taxon>
        <taxon>Shewanella</taxon>
    </lineage>
</organism>
<evidence type="ECO:0000313" key="6">
    <source>
        <dbReference type="EMBL" id="WOT03646.1"/>
    </source>
</evidence>
<dbReference type="Pfam" id="PF01625">
    <property type="entry name" value="PMSR"/>
    <property type="match status" value="1"/>
</dbReference>
<dbReference type="RefSeq" id="WP_310471271.1">
    <property type="nucleotide sequence ID" value="NZ_CP136522.1"/>
</dbReference>
<comment type="catalytic activity">
    <reaction evidence="2 4">
        <text>L-methionyl-[protein] + [thioredoxin]-disulfide + H2O = L-methionyl-(S)-S-oxide-[protein] + [thioredoxin]-dithiol</text>
        <dbReference type="Rhea" id="RHEA:14217"/>
        <dbReference type="Rhea" id="RHEA-COMP:10698"/>
        <dbReference type="Rhea" id="RHEA-COMP:10700"/>
        <dbReference type="Rhea" id="RHEA-COMP:12313"/>
        <dbReference type="Rhea" id="RHEA-COMP:12315"/>
        <dbReference type="ChEBI" id="CHEBI:15377"/>
        <dbReference type="ChEBI" id="CHEBI:16044"/>
        <dbReference type="ChEBI" id="CHEBI:29950"/>
        <dbReference type="ChEBI" id="CHEBI:44120"/>
        <dbReference type="ChEBI" id="CHEBI:50058"/>
        <dbReference type="EC" id="1.8.4.11"/>
    </reaction>
</comment>
<evidence type="ECO:0000259" key="5">
    <source>
        <dbReference type="Pfam" id="PF01625"/>
    </source>
</evidence>
<dbReference type="EC" id="1.8.4.11" evidence="4"/>
<dbReference type="NCBIfam" id="TIGR00401">
    <property type="entry name" value="msrA"/>
    <property type="match status" value="1"/>
</dbReference>
<dbReference type="SUPFAM" id="SSF55068">
    <property type="entry name" value="Peptide methionine sulfoxide reductase"/>
    <property type="match status" value="1"/>
</dbReference>
<dbReference type="Gene3D" id="3.30.1060.10">
    <property type="entry name" value="Peptide methionine sulphoxide reductase MsrA"/>
    <property type="match status" value="1"/>
</dbReference>
<sequence length="159" mass="17938">MAYATFGAGCFWGVEYFFKQVEGVSNCICGYMGGQDQFTTYAEVKTGNTGHAEVVQVEYDPNVVAYETLLSIFWKNHNPTTLNQQGEDVGSQYRSCVFYHTPQQQLLAQTAKQALINSKKWGDKPIVTQIVETGTFHEAEEYHQDYLAKNNLPSCHISF</sequence>
<evidence type="ECO:0000256" key="4">
    <source>
        <dbReference type="HAMAP-Rule" id="MF_01401"/>
    </source>
</evidence>
<dbReference type="GO" id="GO:0008113">
    <property type="term" value="F:peptide-methionine (S)-S-oxide reductase activity"/>
    <property type="evidence" value="ECO:0007669"/>
    <property type="project" value="UniProtKB-EC"/>
</dbReference>
<evidence type="ECO:0000313" key="7">
    <source>
        <dbReference type="Proteomes" id="UP001529491"/>
    </source>
</evidence>
<evidence type="ECO:0000256" key="1">
    <source>
        <dbReference type="ARBA" id="ARBA00023002"/>
    </source>
</evidence>
<dbReference type="Proteomes" id="UP001529491">
    <property type="component" value="Chromosome"/>
</dbReference>
<comment type="similarity">
    <text evidence="4">Belongs to the MsrA Met sulfoxide reductase family.</text>
</comment>
<dbReference type="PANTHER" id="PTHR43774">
    <property type="entry name" value="PEPTIDE METHIONINE SULFOXIDE REDUCTASE"/>
    <property type="match status" value="1"/>
</dbReference>
<accession>A0ABZ0JU22</accession>
<evidence type="ECO:0000256" key="2">
    <source>
        <dbReference type="ARBA" id="ARBA00047806"/>
    </source>
</evidence>
<comment type="catalytic activity">
    <reaction evidence="3 4">
        <text>[thioredoxin]-disulfide + L-methionine + H2O = L-methionine (S)-S-oxide + [thioredoxin]-dithiol</text>
        <dbReference type="Rhea" id="RHEA:19993"/>
        <dbReference type="Rhea" id="RHEA-COMP:10698"/>
        <dbReference type="Rhea" id="RHEA-COMP:10700"/>
        <dbReference type="ChEBI" id="CHEBI:15377"/>
        <dbReference type="ChEBI" id="CHEBI:29950"/>
        <dbReference type="ChEBI" id="CHEBI:50058"/>
        <dbReference type="ChEBI" id="CHEBI:57844"/>
        <dbReference type="ChEBI" id="CHEBI:58772"/>
        <dbReference type="EC" id="1.8.4.11"/>
    </reaction>
</comment>